<sequence length="61" mass="6883">MGDLMRSAILVFKEDIFYPQFGSEPFHGDRLTNFGNQSDRFVDFGPDRLDSGFAYTKGLAS</sequence>
<comment type="caution">
    <text evidence="1">The sequence shown here is derived from an EMBL/GenBank/DDBJ whole genome shotgun (WGS) entry which is preliminary data.</text>
</comment>
<dbReference type="Proteomes" id="UP000187455">
    <property type="component" value="Unassembled WGS sequence"/>
</dbReference>
<keyword evidence="2" id="KW-1185">Reference proteome</keyword>
<dbReference type="AlphaFoldDB" id="A0A1R0GTY7"/>
<reference evidence="1 2" key="1">
    <citation type="journal article" date="2016" name="Mol. Biol. Evol.">
        <title>Genome-Wide Survey of Gut Fungi (Harpellales) Reveals the First Horizontally Transferred Ubiquitin Gene from a Mosquito Host.</title>
        <authorList>
            <person name="Wang Y."/>
            <person name="White M.M."/>
            <person name="Kvist S."/>
            <person name="Moncalvo J.M."/>
        </authorList>
    </citation>
    <scope>NUCLEOTIDE SEQUENCE [LARGE SCALE GENOMIC DNA]</scope>
    <source>
        <strain evidence="1 2">ALG-7-W6</strain>
    </source>
</reference>
<feature type="non-terminal residue" evidence="1">
    <location>
        <position position="61"/>
    </location>
</feature>
<dbReference type="EMBL" id="LSSL01003586">
    <property type="protein sequence ID" value="OLY80308.1"/>
    <property type="molecule type" value="Genomic_DNA"/>
</dbReference>
<gene>
    <name evidence="1" type="ORF">AYI68_g5598</name>
</gene>
<evidence type="ECO:0000313" key="2">
    <source>
        <dbReference type="Proteomes" id="UP000187455"/>
    </source>
</evidence>
<proteinExistence type="predicted"/>
<accession>A0A1R0GTY7</accession>
<evidence type="ECO:0000313" key="1">
    <source>
        <dbReference type="EMBL" id="OLY80308.1"/>
    </source>
</evidence>
<name>A0A1R0GTY7_9FUNG</name>
<protein>
    <submittedName>
        <fullName evidence="1">Uncharacterized protein</fullName>
    </submittedName>
</protein>
<organism evidence="1 2">
    <name type="scientific">Smittium mucronatum</name>
    <dbReference type="NCBI Taxonomy" id="133383"/>
    <lineage>
        <taxon>Eukaryota</taxon>
        <taxon>Fungi</taxon>
        <taxon>Fungi incertae sedis</taxon>
        <taxon>Zoopagomycota</taxon>
        <taxon>Kickxellomycotina</taxon>
        <taxon>Harpellomycetes</taxon>
        <taxon>Harpellales</taxon>
        <taxon>Legeriomycetaceae</taxon>
        <taxon>Smittium</taxon>
    </lineage>
</organism>